<dbReference type="STRING" id="1182542.W9XG04"/>
<organism evidence="4 5">
    <name type="scientific">Capronia epimyces CBS 606.96</name>
    <dbReference type="NCBI Taxonomy" id="1182542"/>
    <lineage>
        <taxon>Eukaryota</taxon>
        <taxon>Fungi</taxon>
        <taxon>Dikarya</taxon>
        <taxon>Ascomycota</taxon>
        <taxon>Pezizomycotina</taxon>
        <taxon>Eurotiomycetes</taxon>
        <taxon>Chaetothyriomycetidae</taxon>
        <taxon>Chaetothyriales</taxon>
        <taxon>Herpotrichiellaceae</taxon>
        <taxon>Capronia</taxon>
    </lineage>
</organism>
<dbReference type="GO" id="GO:0003824">
    <property type="term" value="F:catalytic activity"/>
    <property type="evidence" value="ECO:0007669"/>
    <property type="project" value="InterPro"/>
</dbReference>
<feature type="region of interest" description="Disordered" evidence="2">
    <location>
        <begin position="209"/>
        <end position="240"/>
    </location>
</feature>
<comment type="caution">
    <text evidence="4">The sequence shown here is derived from an EMBL/GenBank/DDBJ whole genome shotgun (WGS) entry which is preliminary data.</text>
</comment>
<dbReference type="InterPro" id="IPR044149">
    <property type="entry name" value="Nitrilases_CHs"/>
</dbReference>
<dbReference type="GeneID" id="19173000"/>
<evidence type="ECO:0000313" key="4">
    <source>
        <dbReference type="EMBL" id="EXJ79412.1"/>
    </source>
</evidence>
<dbReference type="PROSITE" id="PS50263">
    <property type="entry name" value="CN_HYDROLASE"/>
    <property type="match status" value="1"/>
</dbReference>
<gene>
    <name evidence="4" type="ORF">A1O3_08914</name>
</gene>
<dbReference type="PANTHER" id="PTHR46044:SF2">
    <property type="entry name" value="CN HYDROLASE DOMAIN-CONTAINING PROTEIN"/>
    <property type="match status" value="1"/>
</dbReference>
<dbReference type="HOGENOM" id="CLU_030130_6_2_1"/>
<dbReference type="Pfam" id="PF00795">
    <property type="entry name" value="CN_hydrolase"/>
    <property type="match status" value="1"/>
</dbReference>
<dbReference type="InterPro" id="IPR036526">
    <property type="entry name" value="C-N_Hydrolase_sf"/>
</dbReference>
<proteinExistence type="inferred from homology"/>
<dbReference type="OrthoDB" id="10250282at2759"/>
<evidence type="ECO:0000259" key="3">
    <source>
        <dbReference type="PROSITE" id="PS50263"/>
    </source>
</evidence>
<dbReference type="eggNOG" id="KOG0805">
    <property type="taxonomic scope" value="Eukaryota"/>
</dbReference>
<sequence>MPSIVRAAACHVSPVLLDAKQTTQKCVRLIHEAADHGAHLVIFPETFIPAFPFWGPIVAPGAAHEYFAKMSKESVFADGEEVGAIRVAARERNVMVSVGISEKVRYSSATMFNSNLIIDGHGDVVVHHRKLVPTFYEKMTWTPGDGHGLKVANLPIKGPAGDDEPVKFGTLICGENTNPLARYTMVAQGINLHISSWPATSIMGLADHVNDDHSHHEGETKDDDLQWKKAKKEGEESSKEFGRWDPIHMNRLRCGNQCVEGKCFGVISSAVLSPENIAVVTSMAPASAKALVQSTLEKSSQAETAFLNPSGSLHRGFTIDKVTGLKTDDVESLRYDEGILYADMDMDATIEGKQYHDLVGNYQRFDVFDLKVNTTRKQPVTFQTV</sequence>
<accession>W9XG04</accession>
<dbReference type="PANTHER" id="PTHR46044">
    <property type="entry name" value="NITRILASE"/>
    <property type="match status" value="1"/>
</dbReference>
<reference evidence="4 5" key="1">
    <citation type="submission" date="2013-03" db="EMBL/GenBank/DDBJ databases">
        <title>The Genome Sequence of Capronia epimyces CBS 606.96.</title>
        <authorList>
            <consortium name="The Broad Institute Genomics Platform"/>
            <person name="Cuomo C."/>
            <person name="de Hoog S."/>
            <person name="Gorbushina A."/>
            <person name="Walker B."/>
            <person name="Young S.K."/>
            <person name="Zeng Q."/>
            <person name="Gargeya S."/>
            <person name="Fitzgerald M."/>
            <person name="Haas B."/>
            <person name="Abouelleil A."/>
            <person name="Allen A.W."/>
            <person name="Alvarado L."/>
            <person name="Arachchi H.M."/>
            <person name="Berlin A.M."/>
            <person name="Chapman S.B."/>
            <person name="Gainer-Dewar J."/>
            <person name="Goldberg J."/>
            <person name="Griggs A."/>
            <person name="Gujja S."/>
            <person name="Hansen M."/>
            <person name="Howarth C."/>
            <person name="Imamovic A."/>
            <person name="Ireland A."/>
            <person name="Larimer J."/>
            <person name="McCowan C."/>
            <person name="Murphy C."/>
            <person name="Pearson M."/>
            <person name="Poon T.W."/>
            <person name="Priest M."/>
            <person name="Roberts A."/>
            <person name="Saif S."/>
            <person name="Shea T."/>
            <person name="Sisk P."/>
            <person name="Sykes S."/>
            <person name="Wortman J."/>
            <person name="Nusbaum C."/>
            <person name="Birren B."/>
        </authorList>
    </citation>
    <scope>NUCLEOTIDE SEQUENCE [LARGE SCALE GENOMIC DNA]</scope>
    <source>
        <strain evidence="4 5">CBS 606.96</strain>
    </source>
</reference>
<keyword evidence="5" id="KW-1185">Reference proteome</keyword>
<evidence type="ECO:0000256" key="2">
    <source>
        <dbReference type="SAM" id="MobiDB-lite"/>
    </source>
</evidence>
<feature type="domain" description="CN hydrolase" evidence="3">
    <location>
        <begin position="5"/>
        <end position="346"/>
    </location>
</feature>
<comment type="similarity">
    <text evidence="1">Belongs to the carbon-nitrogen hydrolase superfamily. Nitrilase family.</text>
</comment>
<dbReference type="SUPFAM" id="SSF56317">
    <property type="entry name" value="Carbon-nitrogen hydrolase"/>
    <property type="match status" value="1"/>
</dbReference>
<evidence type="ECO:0000256" key="1">
    <source>
        <dbReference type="ARBA" id="ARBA00008129"/>
    </source>
</evidence>
<dbReference type="Gene3D" id="3.60.110.10">
    <property type="entry name" value="Carbon-nitrogen hydrolase"/>
    <property type="match status" value="1"/>
</dbReference>
<protein>
    <recommendedName>
        <fullName evidence="3">CN hydrolase domain-containing protein</fullName>
    </recommendedName>
</protein>
<dbReference type="Proteomes" id="UP000019478">
    <property type="component" value="Unassembled WGS sequence"/>
</dbReference>
<evidence type="ECO:0000313" key="5">
    <source>
        <dbReference type="Proteomes" id="UP000019478"/>
    </source>
</evidence>
<dbReference type="EMBL" id="AMGY01000008">
    <property type="protein sequence ID" value="EXJ79412.1"/>
    <property type="molecule type" value="Genomic_DNA"/>
</dbReference>
<dbReference type="RefSeq" id="XP_007737200.1">
    <property type="nucleotide sequence ID" value="XM_007739010.1"/>
</dbReference>
<dbReference type="InterPro" id="IPR003010">
    <property type="entry name" value="C-N_Hydrolase"/>
</dbReference>
<dbReference type="AlphaFoldDB" id="W9XG04"/>
<dbReference type="CDD" id="cd07564">
    <property type="entry name" value="nitrilases_CHs"/>
    <property type="match status" value="1"/>
</dbReference>
<name>W9XG04_9EURO</name>